<dbReference type="Pfam" id="PF10604">
    <property type="entry name" value="Polyketide_cyc2"/>
    <property type="match status" value="1"/>
</dbReference>
<dbReference type="Proteomes" id="UP000016462">
    <property type="component" value="Unassembled WGS sequence"/>
</dbReference>
<dbReference type="SUPFAM" id="SSF55961">
    <property type="entry name" value="Bet v1-like"/>
    <property type="match status" value="1"/>
</dbReference>
<evidence type="ECO:0008006" key="3">
    <source>
        <dbReference type="Google" id="ProtNLM"/>
    </source>
</evidence>
<sequence>MRRVAHRWRREARAWFDRAMSESESRVVRASRVIAAPADVIFEEIADPSRQPAWDGNDNLGSAPEGQRVRATGEVFSMTLGSGAVRENHVVEFEEGRRIAWKPAEEGKPPIGHLWRWELEPADGGTLVTQTYDWTQLCDKSRLDRARRTQEPQLLASIDRLKALLEG</sequence>
<gene>
    <name evidence="1" type="ORF">L332_09005</name>
</gene>
<proteinExistence type="predicted"/>
<name>U1LQ59_9MICO</name>
<dbReference type="AlphaFoldDB" id="U1LQ59"/>
<dbReference type="InterPro" id="IPR023393">
    <property type="entry name" value="START-like_dom_sf"/>
</dbReference>
<reference evidence="1 2" key="1">
    <citation type="journal article" date="2013" name="Genome Announc.">
        <title>First draft genome sequence from a member of the genus agrococcus, isolated from modern microbialites.</title>
        <authorList>
            <person name="White R.A.III."/>
            <person name="Grassa C.J."/>
            <person name="Suttle C.A."/>
        </authorList>
    </citation>
    <scope>NUCLEOTIDE SEQUENCE [LARGE SCALE GENOMIC DNA]</scope>
    <source>
        <strain evidence="1 2">RW1</strain>
    </source>
</reference>
<keyword evidence="2" id="KW-1185">Reference proteome</keyword>
<accession>U1LQ59</accession>
<evidence type="ECO:0000313" key="2">
    <source>
        <dbReference type="Proteomes" id="UP000016462"/>
    </source>
</evidence>
<organism evidence="1 2">
    <name type="scientific">Agrococcus pavilionensis RW1</name>
    <dbReference type="NCBI Taxonomy" id="1330458"/>
    <lineage>
        <taxon>Bacteria</taxon>
        <taxon>Bacillati</taxon>
        <taxon>Actinomycetota</taxon>
        <taxon>Actinomycetes</taxon>
        <taxon>Micrococcales</taxon>
        <taxon>Microbacteriaceae</taxon>
        <taxon>Agrococcus</taxon>
    </lineage>
</organism>
<protein>
    <recommendedName>
        <fullName evidence="3">Polyketide cyclase</fullName>
    </recommendedName>
</protein>
<dbReference type="Gene3D" id="3.30.530.20">
    <property type="match status" value="1"/>
</dbReference>
<dbReference type="EMBL" id="ASHR01000017">
    <property type="protein sequence ID" value="ERG64584.1"/>
    <property type="molecule type" value="Genomic_DNA"/>
</dbReference>
<dbReference type="InterPro" id="IPR019587">
    <property type="entry name" value="Polyketide_cyclase/dehydratase"/>
</dbReference>
<comment type="caution">
    <text evidence="1">The sequence shown here is derived from an EMBL/GenBank/DDBJ whole genome shotgun (WGS) entry which is preliminary data.</text>
</comment>
<evidence type="ECO:0000313" key="1">
    <source>
        <dbReference type="EMBL" id="ERG64584.1"/>
    </source>
</evidence>